<feature type="region of interest" description="Disordered" evidence="1">
    <location>
        <begin position="46"/>
        <end position="142"/>
    </location>
</feature>
<keyword evidence="3" id="KW-1185">Reference proteome</keyword>
<evidence type="ECO:0000313" key="3">
    <source>
        <dbReference type="Proteomes" id="UP001159405"/>
    </source>
</evidence>
<protein>
    <submittedName>
        <fullName evidence="2">Uncharacterized protein</fullName>
    </submittedName>
</protein>
<comment type="caution">
    <text evidence="2">The sequence shown here is derived from an EMBL/GenBank/DDBJ whole genome shotgun (WGS) entry which is preliminary data.</text>
</comment>
<organism evidence="2 3">
    <name type="scientific">Porites lobata</name>
    <dbReference type="NCBI Taxonomy" id="104759"/>
    <lineage>
        <taxon>Eukaryota</taxon>
        <taxon>Metazoa</taxon>
        <taxon>Cnidaria</taxon>
        <taxon>Anthozoa</taxon>
        <taxon>Hexacorallia</taxon>
        <taxon>Scleractinia</taxon>
        <taxon>Fungiina</taxon>
        <taxon>Poritidae</taxon>
        <taxon>Porites</taxon>
    </lineage>
</organism>
<sequence>MAAKRQRTNIPYAEVLELVLQDDGQCQELSDLEYGDLSEDEEALINKGVDPDLDLAEQRPQVQSKKSIQYGGKRVGLFDSSDEEGFWGFTREDIPLRGEESDSNASGESDFSLSEASEEESSEESEDEDADETRGVEIYETR</sequence>
<name>A0ABN8QFA7_9CNID</name>
<feature type="compositionally biased region" description="Acidic residues" evidence="1">
    <location>
        <begin position="116"/>
        <end position="131"/>
    </location>
</feature>
<dbReference type="EMBL" id="CALNXK010000125">
    <property type="protein sequence ID" value="CAH3163102.1"/>
    <property type="molecule type" value="Genomic_DNA"/>
</dbReference>
<feature type="compositionally biased region" description="Basic and acidic residues" evidence="1">
    <location>
        <begin position="132"/>
        <end position="142"/>
    </location>
</feature>
<proteinExistence type="predicted"/>
<gene>
    <name evidence="2" type="ORF">PLOB_00005621</name>
</gene>
<feature type="compositionally biased region" description="Basic and acidic residues" evidence="1">
    <location>
        <begin position="90"/>
        <end position="100"/>
    </location>
</feature>
<accession>A0ABN8QFA7</accession>
<dbReference type="Proteomes" id="UP001159405">
    <property type="component" value="Unassembled WGS sequence"/>
</dbReference>
<reference evidence="2 3" key="1">
    <citation type="submission" date="2022-05" db="EMBL/GenBank/DDBJ databases">
        <authorList>
            <consortium name="Genoscope - CEA"/>
            <person name="William W."/>
        </authorList>
    </citation>
    <scope>NUCLEOTIDE SEQUENCE [LARGE SCALE GENOMIC DNA]</scope>
</reference>
<evidence type="ECO:0000313" key="2">
    <source>
        <dbReference type="EMBL" id="CAH3163102.1"/>
    </source>
</evidence>
<evidence type="ECO:0000256" key="1">
    <source>
        <dbReference type="SAM" id="MobiDB-lite"/>
    </source>
</evidence>